<protein>
    <submittedName>
        <fullName evidence="1">Uncharacterized protein</fullName>
    </submittedName>
</protein>
<evidence type="ECO:0000313" key="2">
    <source>
        <dbReference type="Proteomes" id="UP000077173"/>
    </source>
</evidence>
<proteinExistence type="predicted"/>
<gene>
    <name evidence="1" type="ORF">AXW67_31310</name>
</gene>
<sequence length="66" mass="7029">MQIIVGFVAHLVGDARVLPLFAARNAGSDLRQLRATIRSLLLASHVDLHDDGATTVAKFSKKFAAG</sequence>
<dbReference type="AlphaFoldDB" id="A0A176YJ09"/>
<dbReference type="EMBL" id="LSEF01000119">
    <property type="protein sequence ID" value="OAF06838.1"/>
    <property type="molecule type" value="Genomic_DNA"/>
</dbReference>
<dbReference type="Proteomes" id="UP000077173">
    <property type="component" value="Unassembled WGS sequence"/>
</dbReference>
<evidence type="ECO:0000313" key="1">
    <source>
        <dbReference type="EMBL" id="OAF06838.1"/>
    </source>
</evidence>
<reference evidence="1 2" key="1">
    <citation type="submission" date="2016-02" db="EMBL/GenBank/DDBJ databases">
        <title>Draft genome sequence of the strain BR 10247T Bradyrhizobium neotropicale isolated from nodules of Centrolobium paraense.</title>
        <authorList>
            <person name="Simoes-Araujo J.L."/>
            <person name="Barauna A.C."/>
            <person name="Silva K."/>
            <person name="Zilli J.E."/>
        </authorList>
    </citation>
    <scope>NUCLEOTIDE SEQUENCE [LARGE SCALE GENOMIC DNA]</scope>
    <source>
        <strain evidence="1 2">BR 10247</strain>
    </source>
</reference>
<comment type="caution">
    <text evidence="1">The sequence shown here is derived from an EMBL/GenBank/DDBJ whole genome shotgun (WGS) entry which is preliminary data.</text>
</comment>
<keyword evidence="2" id="KW-1185">Reference proteome</keyword>
<dbReference type="GeneID" id="32582521"/>
<accession>A0A176YJ09</accession>
<organism evidence="1 2">
    <name type="scientific">Bradyrhizobium neotropicale</name>
    <dbReference type="NCBI Taxonomy" id="1497615"/>
    <lineage>
        <taxon>Bacteria</taxon>
        <taxon>Pseudomonadati</taxon>
        <taxon>Pseudomonadota</taxon>
        <taxon>Alphaproteobacteria</taxon>
        <taxon>Hyphomicrobiales</taxon>
        <taxon>Nitrobacteraceae</taxon>
        <taxon>Bradyrhizobium</taxon>
    </lineage>
</organism>
<name>A0A176YJ09_9BRAD</name>